<dbReference type="RefSeq" id="XP_009658180.1">
    <property type="nucleotide sequence ID" value="XM_009659885.1"/>
</dbReference>
<dbReference type="PANTHER" id="PTHR31321">
    <property type="entry name" value="ACYL-COA THIOESTER HYDROLASE YBHC-RELATED"/>
    <property type="match status" value="1"/>
</dbReference>
<dbReference type="Gene3D" id="2.160.20.10">
    <property type="entry name" value="Single-stranded right-handed beta-helix, Pectin lyase-like"/>
    <property type="match status" value="5"/>
</dbReference>
<comment type="similarity">
    <text evidence="3">Belongs to the pectinesterase family.</text>
</comment>
<reference evidence="13 14" key="1">
    <citation type="submission" date="2008-03" db="EMBL/GenBank/DDBJ databases">
        <title>The Genome Sequence of Verticillium dahliae VdLs.17.</title>
        <authorList>
            <consortium name="The Broad Institute Genome Sequencing Platform"/>
            <person name="Ma L.-J.J."/>
            <person name="Klosterman S.J."/>
            <person name="Subbarao K."/>
            <person name="Dobinson K."/>
            <person name="Veronese P."/>
            <person name="Kang S."/>
            <person name="Gold S.E."/>
            <person name="Young S."/>
            <person name="Jaffe D."/>
            <person name="Gnerre S."/>
            <person name="Berlin A."/>
            <person name="Heiman D."/>
            <person name="Hepburn T."/>
            <person name="Sykes S."/>
            <person name="Alvarado L."/>
            <person name="Kodira C.D."/>
            <person name="Lander E."/>
            <person name="Galagan J."/>
            <person name="Nusbaum C."/>
            <person name="Birren B."/>
        </authorList>
    </citation>
    <scope>NUCLEOTIDE SEQUENCE [LARGE SCALE GENOMIC DNA]</scope>
    <source>
        <strain evidence="14">VdLs.17 / ATCC MYA-4575 / FGSC 10137</strain>
    </source>
</reference>
<dbReference type="EC" id="3.1.1.11" evidence="4"/>
<feature type="domain" description="Pectinesterase catalytic" evidence="12">
    <location>
        <begin position="1652"/>
        <end position="1937"/>
    </location>
</feature>
<keyword evidence="14" id="KW-1185">Reference proteome</keyword>
<keyword evidence="6 11" id="KW-0732">Signal</keyword>
<keyword evidence="5" id="KW-0964">Secreted</keyword>
<dbReference type="OrthoDB" id="2019149at2759"/>
<evidence type="ECO:0000256" key="2">
    <source>
        <dbReference type="ARBA" id="ARBA00005184"/>
    </source>
</evidence>
<comment type="pathway">
    <text evidence="2">Glycan metabolism; pectin degradation; 2-dehydro-3-deoxy-D-gluconate from pectin: step 1/5.</text>
</comment>
<dbReference type="UniPathway" id="UPA00545">
    <property type="reaction ID" value="UER00823"/>
</dbReference>
<feature type="domain" description="Pectinesterase catalytic" evidence="12">
    <location>
        <begin position="1302"/>
        <end position="1586"/>
    </location>
</feature>
<dbReference type="STRING" id="498257.G2XJD6"/>
<feature type="signal peptide" evidence="11">
    <location>
        <begin position="1"/>
        <end position="20"/>
    </location>
</feature>
<dbReference type="GO" id="GO:0030599">
    <property type="term" value="F:pectinesterase activity"/>
    <property type="evidence" value="ECO:0007669"/>
    <property type="project" value="UniProtKB-EC"/>
</dbReference>
<reference evidence="14" key="2">
    <citation type="journal article" date="2011" name="PLoS Pathog.">
        <title>Comparative genomics yields insights into niche adaptation of plant vascular wilt pathogens.</title>
        <authorList>
            <person name="Klosterman S.J."/>
            <person name="Subbarao K.V."/>
            <person name="Kang S."/>
            <person name="Veronese P."/>
            <person name="Gold S.E."/>
            <person name="Thomma B.P.H.J."/>
            <person name="Chen Z."/>
            <person name="Henrissat B."/>
            <person name="Lee Y.-H."/>
            <person name="Park J."/>
            <person name="Garcia-Pedrajas M.D."/>
            <person name="Barbara D.J."/>
            <person name="Anchieta A."/>
            <person name="de Jonge R."/>
            <person name="Santhanam P."/>
            <person name="Maruthachalam K."/>
            <person name="Atallah Z."/>
            <person name="Amyotte S.G."/>
            <person name="Paz Z."/>
            <person name="Inderbitzin P."/>
            <person name="Hayes R.J."/>
            <person name="Heiman D.I."/>
            <person name="Young S."/>
            <person name="Zeng Q."/>
            <person name="Engels R."/>
            <person name="Galagan J."/>
            <person name="Cuomo C.A."/>
            <person name="Dobinson K.F."/>
            <person name="Ma L.-J."/>
        </authorList>
    </citation>
    <scope>NUCLEOTIDE SEQUENCE [LARGE SCALE GENOMIC DNA]</scope>
    <source>
        <strain evidence="14">VdLs.17 / ATCC MYA-4575 / FGSC 10137</strain>
    </source>
</reference>
<dbReference type="GO" id="GO:0005576">
    <property type="term" value="C:extracellular region"/>
    <property type="evidence" value="ECO:0007669"/>
    <property type="project" value="UniProtKB-SubCell"/>
</dbReference>
<feature type="domain" description="Pectinesterase catalytic" evidence="12">
    <location>
        <begin position="942"/>
        <end position="1233"/>
    </location>
</feature>
<comment type="subcellular location">
    <subcellularLocation>
        <location evidence="1">Secreted</location>
    </subcellularLocation>
</comment>
<dbReference type="Proteomes" id="UP000001611">
    <property type="component" value="Unassembled WGS sequence"/>
</dbReference>
<evidence type="ECO:0000313" key="13">
    <source>
        <dbReference type="EMBL" id="EGY20639.1"/>
    </source>
</evidence>
<dbReference type="InParanoid" id="G2XJD6"/>
<organism evidence="13 14">
    <name type="scientific">Verticillium dahliae (strain VdLs.17 / ATCC MYA-4575 / FGSC 10137)</name>
    <name type="common">Verticillium wilt</name>
    <dbReference type="NCBI Taxonomy" id="498257"/>
    <lineage>
        <taxon>Eukaryota</taxon>
        <taxon>Fungi</taxon>
        <taxon>Dikarya</taxon>
        <taxon>Ascomycota</taxon>
        <taxon>Pezizomycotina</taxon>
        <taxon>Sordariomycetes</taxon>
        <taxon>Hypocreomycetidae</taxon>
        <taxon>Glomerellales</taxon>
        <taxon>Plectosphaerellaceae</taxon>
        <taxon>Verticillium</taxon>
    </lineage>
</organism>
<dbReference type="EMBL" id="DS572728">
    <property type="protein sequence ID" value="EGY20639.1"/>
    <property type="molecule type" value="Genomic_DNA"/>
</dbReference>
<dbReference type="InterPro" id="IPR000070">
    <property type="entry name" value="Pectinesterase_cat"/>
</dbReference>
<evidence type="ECO:0000313" key="14">
    <source>
        <dbReference type="Proteomes" id="UP000001611"/>
    </source>
</evidence>
<name>G2XJD6_VERDV</name>
<evidence type="ECO:0000256" key="4">
    <source>
        <dbReference type="ARBA" id="ARBA00013229"/>
    </source>
</evidence>
<feature type="chain" id="PRO_5003440083" description="pectinesterase" evidence="11">
    <location>
        <begin position="21"/>
        <end position="2434"/>
    </location>
</feature>
<keyword evidence="8" id="KW-0063">Aspartyl esterase</keyword>
<dbReference type="GeneID" id="20711731"/>
<dbReference type="GO" id="GO:0042545">
    <property type="term" value="P:cell wall modification"/>
    <property type="evidence" value="ECO:0007669"/>
    <property type="project" value="InterPro"/>
</dbReference>
<dbReference type="InterPro" id="IPR012334">
    <property type="entry name" value="Pectin_lyas_fold"/>
</dbReference>
<dbReference type="InterPro" id="IPR011050">
    <property type="entry name" value="Pectin_lyase_fold/virulence"/>
</dbReference>
<evidence type="ECO:0000256" key="10">
    <source>
        <dbReference type="SAM" id="MobiDB-lite"/>
    </source>
</evidence>
<dbReference type="GO" id="GO:0045490">
    <property type="term" value="P:pectin catabolic process"/>
    <property type="evidence" value="ECO:0007669"/>
    <property type="project" value="UniProtKB-UniPathway"/>
</dbReference>
<feature type="region of interest" description="Disordered" evidence="10">
    <location>
        <begin position="23"/>
        <end position="49"/>
    </location>
</feature>
<evidence type="ECO:0000256" key="8">
    <source>
        <dbReference type="ARBA" id="ARBA00023085"/>
    </source>
</evidence>
<dbReference type="PANTHER" id="PTHR31321:SF58">
    <property type="entry name" value="METHYLESTERASE, PUTATIVE-RELATED"/>
    <property type="match status" value="1"/>
</dbReference>
<feature type="region of interest" description="Disordered" evidence="10">
    <location>
        <begin position="910"/>
        <end position="937"/>
    </location>
</feature>
<evidence type="ECO:0000256" key="3">
    <source>
        <dbReference type="ARBA" id="ARBA00008891"/>
    </source>
</evidence>
<dbReference type="SUPFAM" id="SSF51126">
    <property type="entry name" value="Pectin lyase-like"/>
    <property type="match status" value="5"/>
</dbReference>
<feature type="domain" description="Pectinesterase catalytic" evidence="12">
    <location>
        <begin position="593"/>
        <end position="862"/>
    </location>
</feature>
<dbReference type="Pfam" id="PF01095">
    <property type="entry name" value="Pectinesterase"/>
    <property type="match status" value="4"/>
</dbReference>
<comment type="catalytic activity">
    <reaction evidence="9">
        <text>[(1-&gt;4)-alpha-D-galacturonosyl methyl ester](n) + n H2O = [(1-&gt;4)-alpha-D-galacturonosyl](n) + n methanol + n H(+)</text>
        <dbReference type="Rhea" id="RHEA:22380"/>
        <dbReference type="Rhea" id="RHEA-COMP:14570"/>
        <dbReference type="Rhea" id="RHEA-COMP:14573"/>
        <dbReference type="ChEBI" id="CHEBI:15377"/>
        <dbReference type="ChEBI" id="CHEBI:15378"/>
        <dbReference type="ChEBI" id="CHEBI:17790"/>
        <dbReference type="ChEBI" id="CHEBI:140522"/>
        <dbReference type="ChEBI" id="CHEBI:140523"/>
        <dbReference type="EC" id="3.1.1.11"/>
    </reaction>
</comment>
<evidence type="ECO:0000256" key="6">
    <source>
        <dbReference type="ARBA" id="ARBA00022729"/>
    </source>
</evidence>
<dbReference type="HOGENOM" id="CLU_001425_0_0_1"/>
<evidence type="ECO:0000256" key="9">
    <source>
        <dbReference type="ARBA" id="ARBA00047928"/>
    </source>
</evidence>
<evidence type="ECO:0000259" key="12">
    <source>
        <dbReference type="Pfam" id="PF01095"/>
    </source>
</evidence>
<evidence type="ECO:0000256" key="7">
    <source>
        <dbReference type="ARBA" id="ARBA00022801"/>
    </source>
</evidence>
<evidence type="ECO:0000256" key="1">
    <source>
        <dbReference type="ARBA" id="ARBA00004613"/>
    </source>
</evidence>
<evidence type="ECO:0000256" key="5">
    <source>
        <dbReference type="ARBA" id="ARBA00022525"/>
    </source>
</evidence>
<evidence type="ECO:0000256" key="11">
    <source>
        <dbReference type="SAM" id="SignalP"/>
    </source>
</evidence>
<protein>
    <recommendedName>
        <fullName evidence="4">pectinesterase</fullName>
        <ecNumber evidence="4">3.1.1.11</ecNumber>
    </recommendedName>
</protein>
<dbReference type="KEGG" id="vda:VDAG_10268"/>
<feature type="region of interest" description="Disordered" evidence="10">
    <location>
        <begin position="97"/>
        <end position="125"/>
    </location>
</feature>
<dbReference type="FunFam" id="2.160.20.10:FF:000014">
    <property type="entry name" value="Pectinesterase"/>
    <property type="match status" value="3"/>
</dbReference>
<dbReference type="eggNOG" id="ENOG502QSQ4">
    <property type="taxonomic scope" value="Eukaryota"/>
</dbReference>
<proteinExistence type="inferred from homology"/>
<accession>G2XJD6</accession>
<gene>
    <name evidence="13" type="ORF">VDAG_10268</name>
</gene>
<sequence length="2434" mass="251697">MKATVLSLLLLGLCRPSAAAAEGANTAAPPSGDLVCPARRPNPPASASASASASSAAALAHFSALVHAAAVSPASVAPTFSASASSVSVVSSSVTSSTSLSTSTSRGSSSSSSSSSSTGTTTTTANASPAVTVASDGSGQFTNINSAIAYAQANAVPTVTVLAGTYTEAIAIQATAAVTIVGETASTGKTYSDNLVTITNGASGTTPPINFLTSTSKGVTWKNVNIANANAASTAGIAFLRGSKHAFYSCQLTAAGSIGFAGSHNSGLIANSYVQAADKIFSSFGSFYVYGSTITATNNNALVVYNKGFTDTASGKLYNSNVVFDTCQIIQKAGTTNKNVFLAAANGVGVAVVWRETSIAGFVANSGVYVDTNTQDARNTYIEYDTTGPGSYANKAAARAAYVTLATDVAKLAPYELSAFYTGLYPSVAVAGVDWVDAAVLSSIQRSPSGSATTSSVAPSSAAASSVAASSVAASSAAASSVAASSIAASSVAASSVAASVSVASSAASVNIASSAASVSVASSAASVSVASSAASVSVASSAASVNSASSAAASVNSASSAASVSVASSAASVNAASSVAPSVNAASSVASSVNIASLAAAVAALPADTTTQHIYILAGTYNEKVTLTRTGATILRGETDNALSSSANKVTIQNAAGVLSSAGGSAGTATFSANKYEAKFVTFYNINFENTFAQQTNNIAIAAYSKGTKVAFYGCNVKSTQGSLYLDYGNVFFSGGRIEGTTDFVWGIGAGYFYNSVIVSRESTNTGQTIAANRYQNSFGGSQIVFDGCAIVPKDKTVPQRGTYLGRDYSTNAQVAVVNSYLDAHIYPVGWRIGAPTTFIGTFAEANNTGPGAVTTARASVVKLLADNSAYTVKKVLGDDAWLDAPAIAPQQAWPDSVYAAPVVTTTSATTTSAPSGASSVAPTTTTTSAPSNTLTVAPTPATGEYATVASAVAALPADGKEYTIFIKAGSYEEQVSITRRGKVTLRGETSFENDFTQNAVHIKFSRGVSTSAGRNEETPVLNWKNTNGDGLALYNINFTNTYPQQPSTAALAGDFFGANMAAYGCAFDGFQDTLLVNQGVQVFSNSYIEGSVDFIWGYSKAYFHQCYVASNTPRTYITAQNRPNAAWAGGFVFDKSVITYTESYGTNFGTVALGRPWSQYAVTVYMNSFLDKHISPAGWSVWQTSNPQTDNVLFGEFNNIGPGNWTDSRATFATKLTEAQASQYKLETFIGSTSWLDAKAFAYVPSYSLTSVGAADVPGPVPTTPVVLTHPTSGTEPPAGAVIVGAPGAITRRADGSTAETFNSLTAALASLPSDSSNQIIFLYPGTYTEQVPSINRPGPVMIIGYTSDAPGKSYKNNQVTITQARGLSVSPPPAGHSNSETATIATASSKISWYNINLVNTENLDGAIPSYVSLAASVYGDKIGFYGCSFVGWQDTLLTGATAGNQYYESCYIDGAIDFIWGYSKAYFKGCTIAAKRAKSAITAQSRASLTAIGGYIFDQCLFTEAPTATVDLKGQVYLGRPYSKFALVVVKNSFLSDVIQPAGWKVWSNTDPRNDSITFAEYNNAGPGNWENNAAARATFRGASLLTADDYPLSKVMSSTDWIDLTYWDQIQTPQPAVVPVTPVTPTVYDGTKPPAGAFIVSKTPIAGQTTYDTIQAALNALPTSKQVTPTVFIYPGTYNEQLIVARAGTTILIGYSSNSGDYSQNQVTISFDKGIDTQADASNSDSATVYATGNYLQAVNINFANTFGTASNYASLGFGVKSSKYASLYGCQVYGNQDALLINGFLFASHSYIEGNVDMIWGSGAAYFLASTIAPNRDGIALTASKRATDTTPAGFVFDQCTVTPAKGAKYTSVSLGRPWNANARVAYIDSFLDSCIEANGWDHWTKNDPRTAGAIFGEFANDGPGSDLSARAAFATKLTAADAAQFELATFFPAGISWINMTLVSATPFKAGAVVLPSATISATSATTTTTTTTSTSTSTTSSVPATTVTVFTTKLSTLKETTSTTVQALDTTVTLKATATFDAATTITPAVETKTTLIRSTEINVATVQEPDTTIVRKATITVNVGTTVTPNPVTQTSTSLATSTNTIIVTKTAEPRTITSTTLTTSTATSTPKGVTTTQVIRSTAFFTKTTTRKPVTVKSTSTIVIGDGSVTTVTAKALTVSTTVFKTVVSRAKKTTTIKCIPTKAPTKRDLFEFEDFSKRDDFEDYESDPEVAYVEVRALGDVTVTVTVLSTLSTYVKTATVTLPGSTSTTELVTTKTVGKPVTLKAVTATQTIVTVQTRATTTTLPGRTETTTATAVVSAGKTSTLKPATVSVVVQSTRTVTVQSTTTLPAAIQNVVRTQTRHTTVVLPRQTAAVTVRENSAQTNTVILPASTATRWTTVRSTVKPSGTITNRATVTKTKTSEVKSTVTSWVTKTSKGAKTCTA</sequence>
<keyword evidence="7" id="KW-0378">Hydrolase</keyword>
<dbReference type="OMA" id="YQYYESS"/>